<name>A0AAV2PZH7_MEGNR</name>
<keyword evidence="6 11" id="KW-0472">Membrane</keyword>
<keyword evidence="4 11" id="KW-1133">Transmembrane helix</keyword>
<dbReference type="EMBL" id="CAXKWB010002155">
    <property type="protein sequence ID" value="CAL4066284.1"/>
    <property type="molecule type" value="Genomic_DNA"/>
</dbReference>
<accession>A0AAV2PZH7</accession>
<evidence type="ECO:0000256" key="1">
    <source>
        <dbReference type="ARBA" id="ARBA00004141"/>
    </source>
</evidence>
<comment type="similarity">
    <text evidence="2 9">Belongs to the G-protein coupled receptor 1 family.</text>
</comment>
<feature type="transmembrane region" description="Helical" evidence="11">
    <location>
        <begin position="220"/>
        <end position="245"/>
    </location>
</feature>
<feature type="transmembrane region" description="Helical" evidence="11">
    <location>
        <begin position="311"/>
        <end position="337"/>
    </location>
</feature>
<dbReference type="PRINTS" id="PR01012">
    <property type="entry name" value="NRPEPTIDEYR"/>
</dbReference>
<dbReference type="GO" id="GO:0004983">
    <property type="term" value="F:neuropeptide Y receptor activity"/>
    <property type="evidence" value="ECO:0007669"/>
    <property type="project" value="InterPro"/>
</dbReference>
<evidence type="ECO:0000256" key="5">
    <source>
        <dbReference type="ARBA" id="ARBA00023040"/>
    </source>
</evidence>
<evidence type="ECO:0000256" key="6">
    <source>
        <dbReference type="ARBA" id="ARBA00023136"/>
    </source>
</evidence>
<organism evidence="13 14">
    <name type="scientific">Meganyctiphanes norvegica</name>
    <name type="common">Northern krill</name>
    <name type="synonym">Thysanopoda norvegica</name>
    <dbReference type="NCBI Taxonomy" id="48144"/>
    <lineage>
        <taxon>Eukaryota</taxon>
        <taxon>Metazoa</taxon>
        <taxon>Ecdysozoa</taxon>
        <taxon>Arthropoda</taxon>
        <taxon>Crustacea</taxon>
        <taxon>Multicrustacea</taxon>
        <taxon>Malacostraca</taxon>
        <taxon>Eumalacostraca</taxon>
        <taxon>Eucarida</taxon>
        <taxon>Euphausiacea</taxon>
        <taxon>Euphausiidae</taxon>
        <taxon>Meganyctiphanes</taxon>
    </lineage>
</organism>
<feature type="transmembrane region" description="Helical" evidence="11">
    <location>
        <begin position="65"/>
        <end position="87"/>
    </location>
</feature>
<evidence type="ECO:0000256" key="9">
    <source>
        <dbReference type="RuleBase" id="RU000688"/>
    </source>
</evidence>
<protein>
    <recommendedName>
        <fullName evidence="12">G-protein coupled receptors family 1 profile domain-containing protein</fullName>
    </recommendedName>
</protein>
<dbReference type="PROSITE" id="PS50262">
    <property type="entry name" value="G_PROTEIN_RECEP_F1_2"/>
    <property type="match status" value="1"/>
</dbReference>
<dbReference type="CDD" id="cd15203">
    <property type="entry name" value="7tmA_NPYR-like"/>
    <property type="match status" value="1"/>
</dbReference>
<feature type="transmembrane region" description="Helical" evidence="11">
    <location>
        <begin position="177"/>
        <end position="200"/>
    </location>
</feature>
<gene>
    <name evidence="13" type="ORF">MNOR_LOCUS5531</name>
</gene>
<dbReference type="AlphaFoldDB" id="A0AAV2PZH7"/>
<evidence type="ECO:0000256" key="7">
    <source>
        <dbReference type="ARBA" id="ARBA00023170"/>
    </source>
</evidence>
<dbReference type="PANTHER" id="PTHR24235">
    <property type="entry name" value="NEUROPEPTIDE Y RECEPTOR"/>
    <property type="match status" value="1"/>
</dbReference>
<dbReference type="GO" id="GO:0042923">
    <property type="term" value="F:neuropeptide binding"/>
    <property type="evidence" value="ECO:0007669"/>
    <property type="project" value="TreeGrafter"/>
</dbReference>
<evidence type="ECO:0000256" key="4">
    <source>
        <dbReference type="ARBA" id="ARBA00022989"/>
    </source>
</evidence>
<comment type="caution">
    <text evidence="13">The sequence shown here is derived from an EMBL/GenBank/DDBJ whole genome shotgun (WGS) entry which is preliminary data.</text>
</comment>
<feature type="non-terminal residue" evidence="13">
    <location>
        <position position="434"/>
    </location>
</feature>
<feature type="region of interest" description="Disordered" evidence="10">
    <location>
        <begin position="1"/>
        <end position="22"/>
    </location>
</feature>
<dbReference type="PANTHER" id="PTHR24235:SF29">
    <property type="entry name" value="GH23382P"/>
    <property type="match status" value="1"/>
</dbReference>
<dbReference type="Pfam" id="PF00001">
    <property type="entry name" value="7tm_1"/>
    <property type="match status" value="1"/>
</dbReference>
<dbReference type="SMART" id="SM01381">
    <property type="entry name" value="7TM_GPCR_Srsx"/>
    <property type="match status" value="1"/>
</dbReference>
<dbReference type="PROSITE" id="PS00237">
    <property type="entry name" value="G_PROTEIN_RECEP_F1_1"/>
    <property type="match status" value="1"/>
</dbReference>
<reference evidence="13 14" key="1">
    <citation type="submission" date="2024-05" db="EMBL/GenBank/DDBJ databases">
        <authorList>
            <person name="Wallberg A."/>
        </authorList>
    </citation>
    <scope>NUCLEOTIDE SEQUENCE [LARGE SCALE GENOMIC DNA]</scope>
</reference>
<sequence>MRRGGDKRESRRNSRGSQASAITTASATSLDDLNGSYYNGNKSISEPETTTRDIITYPTTQTVFYIEYITIFIMGIFGNCLVCYVVLRNKHMQTVTNYFITNLAVADILLCAVAVPFTPLYTFMGEWLFGQVLCQLLPMTQGTSVYVSSLTLMSIAIDRYFVIIYPFRPRIKLQTCYIIIFFIWLFSIGATLPYAFYMSIMSYGGTYYCEEKWPSETVRHIFSLFTSIMQFVVPFFIILFCYVVISVRMNQRVRSKPGAKNIKKEEADRERKRRTHRMLISMVSIFALCWLPMNVIHLIGDYYAPSTNWQYYNLGFFITHVVAMSSTCYNPFLYAWLNDNFRKEFQLVLPCFQQSASSGHLGHHGRSERTCNGADNSTDRLLRLGRNKKVPKPVINSLLIAEDTHDLNSPGDVTPNTQTTTFIELTEATNGGST</sequence>
<comment type="subcellular location">
    <subcellularLocation>
        <location evidence="1">Membrane</location>
        <topology evidence="1">Multi-pass membrane protein</topology>
    </subcellularLocation>
</comment>
<feature type="compositionally biased region" description="Basic and acidic residues" evidence="10">
    <location>
        <begin position="1"/>
        <end position="12"/>
    </location>
</feature>
<feature type="transmembrane region" description="Helical" evidence="11">
    <location>
        <begin position="99"/>
        <end position="124"/>
    </location>
</feature>
<evidence type="ECO:0000256" key="3">
    <source>
        <dbReference type="ARBA" id="ARBA00022692"/>
    </source>
</evidence>
<dbReference type="Gene3D" id="1.20.1070.10">
    <property type="entry name" value="Rhodopsin 7-helix transmembrane proteins"/>
    <property type="match status" value="1"/>
</dbReference>
<proteinExistence type="inferred from homology"/>
<evidence type="ECO:0000259" key="12">
    <source>
        <dbReference type="PROSITE" id="PS50262"/>
    </source>
</evidence>
<feature type="transmembrane region" description="Helical" evidence="11">
    <location>
        <begin position="279"/>
        <end position="299"/>
    </location>
</feature>
<dbReference type="GO" id="GO:0005886">
    <property type="term" value="C:plasma membrane"/>
    <property type="evidence" value="ECO:0007669"/>
    <property type="project" value="TreeGrafter"/>
</dbReference>
<evidence type="ECO:0000313" key="14">
    <source>
        <dbReference type="Proteomes" id="UP001497623"/>
    </source>
</evidence>
<evidence type="ECO:0000256" key="11">
    <source>
        <dbReference type="SAM" id="Phobius"/>
    </source>
</evidence>
<dbReference type="PRINTS" id="PR00237">
    <property type="entry name" value="GPCRRHODOPSN"/>
</dbReference>
<keyword evidence="7 9" id="KW-0675">Receptor</keyword>
<evidence type="ECO:0000313" key="13">
    <source>
        <dbReference type="EMBL" id="CAL4066284.1"/>
    </source>
</evidence>
<dbReference type="InterPro" id="IPR000276">
    <property type="entry name" value="GPCR_Rhodpsn"/>
</dbReference>
<evidence type="ECO:0000256" key="2">
    <source>
        <dbReference type="ARBA" id="ARBA00010663"/>
    </source>
</evidence>
<keyword evidence="8 9" id="KW-0807">Transducer</keyword>
<dbReference type="Proteomes" id="UP001497623">
    <property type="component" value="Unassembled WGS sequence"/>
</dbReference>
<keyword evidence="5 9" id="KW-0297">G-protein coupled receptor</keyword>
<keyword evidence="3 9" id="KW-0812">Transmembrane</keyword>
<dbReference type="FunFam" id="1.20.1070.10:FF:000291">
    <property type="entry name" value="Predicted protein"/>
    <property type="match status" value="1"/>
</dbReference>
<evidence type="ECO:0000256" key="8">
    <source>
        <dbReference type="ARBA" id="ARBA00023224"/>
    </source>
</evidence>
<dbReference type="SUPFAM" id="SSF81321">
    <property type="entry name" value="Family A G protein-coupled receptor-like"/>
    <property type="match status" value="1"/>
</dbReference>
<dbReference type="InterPro" id="IPR017452">
    <property type="entry name" value="GPCR_Rhodpsn_7TM"/>
</dbReference>
<feature type="transmembrane region" description="Helical" evidence="11">
    <location>
        <begin position="144"/>
        <end position="165"/>
    </location>
</feature>
<keyword evidence="14" id="KW-1185">Reference proteome</keyword>
<dbReference type="GO" id="GO:0043005">
    <property type="term" value="C:neuron projection"/>
    <property type="evidence" value="ECO:0007669"/>
    <property type="project" value="TreeGrafter"/>
</dbReference>
<evidence type="ECO:0000256" key="10">
    <source>
        <dbReference type="SAM" id="MobiDB-lite"/>
    </source>
</evidence>
<feature type="domain" description="G-protein coupled receptors family 1 profile" evidence="12">
    <location>
        <begin position="78"/>
        <end position="334"/>
    </location>
</feature>
<dbReference type="InterPro" id="IPR000611">
    <property type="entry name" value="NPY_rcpt"/>
</dbReference>